<dbReference type="GO" id="GO:0010906">
    <property type="term" value="P:regulation of glucose metabolic process"/>
    <property type="evidence" value="ECO:0007669"/>
    <property type="project" value="TreeGrafter"/>
</dbReference>
<name>A0A5A8CCF5_CAFRO</name>
<protein>
    <recommendedName>
        <fullName evidence="1">Protein-serine/threonine kinase</fullName>
        <ecNumber evidence="1">2.7.11.-</ecNumber>
    </recommendedName>
</protein>
<accession>A0A5A8CCF5</accession>
<comment type="similarity">
    <text evidence="1">Belongs to the PDK/BCKDK protein kinase family.</text>
</comment>
<evidence type="ECO:0000256" key="1">
    <source>
        <dbReference type="RuleBase" id="RU366032"/>
    </source>
</evidence>
<keyword evidence="1" id="KW-0067">ATP-binding</keyword>
<keyword evidence="1" id="KW-0547">Nucleotide-binding</keyword>
<dbReference type="Gene3D" id="3.30.565.10">
    <property type="entry name" value="Histidine kinase-like ATPase, C-terminal domain"/>
    <property type="match status" value="1"/>
</dbReference>
<reference evidence="2 3" key="1">
    <citation type="submission" date="2019-07" db="EMBL/GenBank/DDBJ databases">
        <title>Genomes of Cafeteria roenbergensis.</title>
        <authorList>
            <person name="Fischer M.G."/>
            <person name="Hackl T."/>
            <person name="Roman M."/>
        </authorList>
    </citation>
    <scope>NUCLEOTIDE SEQUENCE [LARGE SCALE GENOMIC DNA]</scope>
    <source>
        <strain evidence="2 3">BVI</strain>
    </source>
</reference>
<keyword evidence="1" id="KW-0496">Mitochondrion</keyword>
<keyword evidence="3" id="KW-1185">Reference proteome</keyword>
<evidence type="ECO:0000313" key="3">
    <source>
        <dbReference type="Proteomes" id="UP000323011"/>
    </source>
</evidence>
<proteinExistence type="inferred from homology"/>
<dbReference type="GO" id="GO:0005524">
    <property type="term" value="F:ATP binding"/>
    <property type="evidence" value="ECO:0007669"/>
    <property type="project" value="UniProtKB-UniRule"/>
</dbReference>
<dbReference type="PANTHER" id="PTHR11947">
    <property type="entry name" value="PYRUVATE DEHYDROGENASE KINASE"/>
    <property type="match status" value="1"/>
</dbReference>
<dbReference type="AlphaFoldDB" id="A0A5A8CCF5"/>
<gene>
    <name evidence="2" type="ORF">FNF29_05329</name>
</gene>
<comment type="subcellular location">
    <subcellularLocation>
        <location evidence="1">Mitochondrion matrix</location>
    </subcellularLocation>
</comment>
<dbReference type="EMBL" id="VLTN01000035">
    <property type="protein sequence ID" value="KAA0150317.1"/>
    <property type="molecule type" value="Genomic_DNA"/>
</dbReference>
<dbReference type="GO" id="GO:0004740">
    <property type="term" value="F:pyruvate dehydrogenase (acetyl-transferring) kinase activity"/>
    <property type="evidence" value="ECO:0007669"/>
    <property type="project" value="TreeGrafter"/>
</dbReference>
<dbReference type="Proteomes" id="UP000323011">
    <property type="component" value="Unassembled WGS sequence"/>
</dbReference>
<comment type="caution">
    <text evidence="2">The sequence shown here is derived from an EMBL/GenBank/DDBJ whole genome shotgun (WGS) entry which is preliminary data.</text>
</comment>
<sequence length="471" mass="49336">MRVSSAVARVKGISMRQHLAFMQSAIRAGEDGALALAHKAGVYSHDSVKDRVDAQLRVLEALPASLKAEVRGVDEFVDSRRRAAQACATYCGNTPASTRSLLSASEGLGGFSGGAQSVADDIVASGHRFIDQQRDAVVRARDAPAGPGRLVGHAIEALTETLVSLDVSSGHLARQWAAVTRAVATHASERESASADGQSLKERLEAGTVVGWYSLEELAQVAAEDASAFCAEKYGAAPQVRVRVPGEKGHFEEWRPDPDRQTRNVLTPCGAASAVVALAHTEYALIEVLKNSMGAHVRRFGALDVDDDELPSITIDVSAHGAQAGWRVTDHGGGCAHPGAALDMFSSASAKRAPCADDAPTSASGGRAASAPEGEDWRYSRSFGAAFSGFGMGLCRSNWYLRLMGGPGISLLSLPGHGCVAAATFPRHGNVEDIVAIRAAAGKADTAIAAWAAARARPHSLLLAPWRGAWH</sequence>
<dbReference type="EC" id="2.7.11.-" evidence="1"/>
<dbReference type="SUPFAM" id="SSF55874">
    <property type="entry name" value="ATPase domain of HSP90 chaperone/DNA topoisomerase II/histidine kinase"/>
    <property type="match status" value="1"/>
</dbReference>
<keyword evidence="1" id="KW-0808">Transferase</keyword>
<dbReference type="InterPro" id="IPR036890">
    <property type="entry name" value="HATPase_C_sf"/>
</dbReference>
<keyword evidence="1" id="KW-0418">Kinase</keyword>
<evidence type="ECO:0000313" key="2">
    <source>
        <dbReference type="EMBL" id="KAA0150317.1"/>
    </source>
</evidence>
<organism evidence="2 3">
    <name type="scientific">Cafeteria roenbergensis</name>
    <name type="common">Marine flagellate</name>
    <dbReference type="NCBI Taxonomy" id="33653"/>
    <lineage>
        <taxon>Eukaryota</taxon>
        <taxon>Sar</taxon>
        <taxon>Stramenopiles</taxon>
        <taxon>Bigyra</taxon>
        <taxon>Opalozoa</taxon>
        <taxon>Bicosoecida</taxon>
        <taxon>Cafeteriaceae</taxon>
        <taxon>Cafeteria</taxon>
    </lineage>
</organism>
<dbReference type="InterPro" id="IPR039028">
    <property type="entry name" value="BCKD/PDK"/>
</dbReference>
<dbReference type="GO" id="GO:0005759">
    <property type="term" value="C:mitochondrial matrix"/>
    <property type="evidence" value="ECO:0007669"/>
    <property type="project" value="UniProtKB-SubCell"/>
</dbReference>